<name>M7BU18_CHEMY</name>
<keyword evidence="2" id="KW-1185">Reference proteome</keyword>
<accession>M7BU18</accession>
<gene>
    <name evidence="1" type="ORF">UY3_07211</name>
</gene>
<evidence type="ECO:0000313" key="2">
    <source>
        <dbReference type="Proteomes" id="UP000031443"/>
    </source>
</evidence>
<dbReference type="Proteomes" id="UP000031443">
    <property type="component" value="Unassembled WGS sequence"/>
</dbReference>
<evidence type="ECO:0000313" key="1">
    <source>
        <dbReference type="EMBL" id="EMP35593.1"/>
    </source>
</evidence>
<dbReference type="AlphaFoldDB" id="M7BU18"/>
<protein>
    <submittedName>
        <fullName evidence="1">Uncharacterized protein</fullName>
    </submittedName>
</protein>
<reference evidence="2" key="1">
    <citation type="journal article" date="2013" name="Nat. Genet.">
        <title>The draft genomes of soft-shell turtle and green sea turtle yield insights into the development and evolution of the turtle-specific body plan.</title>
        <authorList>
            <person name="Wang Z."/>
            <person name="Pascual-Anaya J."/>
            <person name="Zadissa A."/>
            <person name="Li W."/>
            <person name="Niimura Y."/>
            <person name="Huang Z."/>
            <person name="Li C."/>
            <person name="White S."/>
            <person name="Xiong Z."/>
            <person name="Fang D."/>
            <person name="Wang B."/>
            <person name="Ming Y."/>
            <person name="Chen Y."/>
            <person name="Zheng Y."/>
            <person name="Kuraku S."/>
            <person name="Pignatelli M."/>
            <person name="Herrero J."/>
            <person name="Beal K."/>
            <person name="Nozawa M."/>
            <person name="Li Q."/>
            <person name="Wang J."/>
            <person name="Zhang H."/>
            <person name="Yu L."/>
            <person name="Shigenobu S."/>
            <person name="Wang J."/>
            <person name="Liu J."/>
            <person name="Flicek P."/>
            <person name="Searle S."/>
            <person name="Wang J."/>
            <person name="Kuratani S."/>
            <person name="Yin Y."/>
            <person name="Aken B."/>
            <person name="Zhang G."/>
            <person name="Irie N."/>
        </authorList>
    </citation>
    <scope>NUCLEOTIDE SEQUENCE [LARGE SCALE GENOMIC DNA]</scope>
</reference>
<proteinExistence type="predicted"/>
<dbReference type="EMBL" id="KB528245">
    <property type="protein sequence ID" value="EMP35593.1"/>
    <property type="molecule type" value="Genomic_DNA"/>
</dbReference>
<sequence>MVVLSTLQSNQCPSPLCLPYQGNPLGRYPAFAAEEVTTPPILTVAASEMSPAVKYSSEVKPCKVLIALKRREFQASKKAAEAAALETEVFCLHIGHVQYKQASPTLLSPLEGPPVKDPFPTPILCVCLLCLHSTDSPFLTHTTAFSFLGFASLCKSCLRYHSWDRSLSCQILI</sequence>
<organism evidence="1 2">
    <name type="scientific">Chelonia mydas</name>
    <name type="common">Green sea-turtle</name>
    <name type="synonym">Chelonia agassizi</name>
    <dbReference type="NCBI Taxonomy" id="8469"/>
    <lineage>
        <taxon>Eukaryota</taxon>
        <taxon>Metazoa</taxon>
        <taxon>Chordata</taxon>
        <taxon>Craniata</taxon>
        <taxon>Vertebrata</taxon>
        <taxon>Euteleostomi</taxon>
        <taxon>Archelosauria</taxon>
        <taxon>Testudinata</taxon>
        <taxon>Testudines</taxon>
        <taxon>Cryptodira</taxon>
        <taxon>Durocryptodira</taxon>
        <taxon>Americhelydia</taxon>
        <taxon>Chelonioidea</taxon>
        <taxon>Cheloniidae</taxon>
        <taxon>Chelonia</taxon>
    </lineage>
</organism>